<dbReference type="EMBL" id="CAJVPZ010041453">
    <property type="protein sequence ID" value="CAG8761714.1"/>
    <property type="molecule type" value="Genomic_DNA"/>
</dbReference>
<evidence type="ECO:0000313" key="3">
    <source>
        <dbReference type="Proteomes" id="UP000789396"/>
    </source>
</evidence>
<sequence>AKIKDLEKKEMIMAAEIKDLKKEVQDLTTENNKLRTILDYFKNDIKKI</sequence>
<feature type="coiled-coil region" evidence="1">
    <location>
        <begin position="3"/>
        <end position="37"/>
    </location>
</feature>
<protein>
    <submittedName>
        <fullName evidence="2">12636_t:CDS:1</fullName>
    </submittedName>
</protein>
<dbReference type="Gene3D" id="1.20.5.170">
    <property type="match status" value="1"/>
</dbReference>
<reference evidence="2" key="1">
    <citation type="submission" date="2021-06" db="EMBL/GenBank/DDBJ databases">
        <authorList>
            <person name="Kallberg Y."/>
            <person name="Tangrot J."/>
            <person name="Rosling A."/>
        </authorList>
    </citation>
    <scope>NUCLEOTIDE SEQUENCE</scope>
    <source>
        <strain evidence="2">IN212</strain>
    </source>
</reference>
<comment type="caution">
    <text evidence="2">The sequence shown here is derived from an EMBL/GenBank/DDBJ whole genome shotgun (WGS) entry which is preliminary data.</text>
</comment>
<name>A0A9N9J249_9GLOM</name>
<feature type="non-terminal residue" evidence="2">
    <location>
        <position position="48"/>
    </location>
</feature>
<dbReference type="Proteomes" id="UP000789396">
    <property type="component" value="Unassembled WGS sequence"/>
</dbReference>
<gene>
    <name evidence="2" type="ORF">RFULGI_LOCUS14363</name>
</gene>
<evidence type="ECO:0000256" key="1">
    <source>
        <dbReference type="SAM" id="Coils"/>
    </source>
</evidence>
<proteinExistence type="predicted"/>
<feature type="non-terminal residue" evidence="2">
    <location>
        <position position="1"/>
    </location>
</feature>
<keyword evidence="3" id="KW-1185">Reference proteome</keyword>
<evidence type="ECO:0000313" key="2">
    <source>
        <dbReference type="EMBL" id="CAG8761714.1"/>
    </source>
</evidence>
<dbReference type="AlphaFoldDB" id="A0A9N9J249"/>
<accession>A0A9N9J249</accession>
<organism evidence="2 3">
    <name type="scientific">Racocetra fulgida</name>
    <dbReference type="NCBI Taxonomy" id="60492"/>
    <lineage>
        <taxon>Eukaryota</taxon>
        <taxon>Fungi</taxon>
        <taxon>Fungi incertae sedis</taxon>
        <taxon>Mucoromycota</taxon>
        <taxon>Glomeromycotina</taxon>
        <taxon>Glomeromycetes</taxon>
        <taxon>Diversisporales</taxon>
        <taxon>Gigasporaceae</taxon>
        <taxon>Racocetra</taxon>
    </lineage>
</organism>
<keyword evidence="1" id="KW-0175">Coiled coil</keyword>